<organism evidence="6 7">
    <name type="scientific">Cellulophaga tyrosinoxydans</name>
    <dbReference type="NCBI Taxonomy" id="504486"/>
    <lineage>
        <taxon>Bacteria</taxon>
        <taxon>Pseudomonadati</taxon>
        <taxon>Bacteroidota</taxon>
        <taxon>Flavobacteriia</taxon>
        <taxon>Flavobacteriales</taxon>
        <taxon>Flavobacteriaceae</taxon>
        <taxon>Cellulophaga</taxon>
    </lineage>
</organism>
<dbReference type="NCBIfam" id="TIGR03652">
    <property type="entry name" value="FeS_repair_RIC"/>
    <property type="match status" value="1"/>
</dbReference>
<dbReference type="PANTHER" id="PTHR36438">
    <property type="entry name" value="IRON-SULFUR CLUSTER REPAIR PROTEIN YTFE"/>
    <property type="match status" value="1"/>
</dbReference>
<evidence type="ECO:0000256" key="4">
    <source>
        <dbReference type="ARBA" id="ARBA00023004"/>
    </source>
</evidence>
<feature type="domain" description="Hemerythrin-like" evidence="5">
    <location>
        <begin position="84"/>
        <end position="231"/>
    </location>
</feature>
<keyword evidence="7" id="KW-1185">Reference proteome</keyword>
<protein>
    <submittedName>
        <fullName evidence="6">Regulator of cell morphogenesis and NO signaling</fullName>
    </submittedName>
</protein>
<dbReference type="GO" id="GO:0046872">
    <property type="term" value="F:metal ion binding"/>
    <property type="evidence" value="ECO:0007669"/>
    <property type="project" value="UniProtKB-KW"/>
</dbReference>
<dbReference type="RefSeq" id="WP_200810828.1">
    <property type="nucleotide sequence ID" value="NZ_FWXO01000002.1"/>
</dbReference>
<dbReference type="Pfam" id="PF01814">
    <property type="entry name" value="Hemerythrin"/>
    <property type="match status" value="1"/>
</dbReference>
<dbReference type="InterPro" id="IPR019903">
    <property type="entry name" value="RIC_family"/>
</dbReference>
<comment type="subcellular location">
    <subcellularLocation>
        <location evidence="1">Cytoplasm</location>
    </subcellularLocation>
</comment>
<dbReference type="Proteomes" id="UP000192360">
    <property type="component" value="Unassembled WGS sequence"/>
</dbReference>
<gene>
    <name evidence="6" type="ORF">SAMN05660703_1705</name>
</gene>
<dbReference type="STRING" id="504486.SAMN05660703_1705"/>
<proteinExistence type="predicted"/>
<keyword evidence="3" id="KW-0479">Metal-binding</keyword>
<dbReference type="Pfam" id="PF04405">
    <property type="entry name" value="ScdA_N"/>
    <property type="match status" value="1"/>
</dbReference>
<dbReference type="InterPro" id="IPR012312">
    <property type="entry name" value="Hemerythrin-like"/>
</dbReference>
<evidence type="ECO:0000313" key="7">
    <source>
        <dbReference type="Proteomes" id="UP000192360"/>
    </source>
</evidence>
<dbReference type="PANTHER" id="PTHR36438:SF1">
    <property type="entry name" value="IRON-SULFUR CLUSTER REPAIR PROTEIN YTFE"/>
    <property type="match status" value="1"/>
</dbReference>
<sequence>MEQIIDKNIGAIVAQDYRTAAIFEKFGLDFCCNGRRSIEKACQEKQIDPLEVYNALDNLQTKTIDDTDYKTWSLDVLANYIENTHHKYVEDKIPVLLQYLEKINNVHGNKHPELDEVYNLFRACAGELTMHMKKEELILFPYIKKMVASKKHKGILNAPAFVTVQNPIQNMMHEHDNEGERFRQIELLTNGYTPSEDACATYTVSFALLKEFQEDLHKHIHLENNILFPKAEKLETELLFHID</sequence>
<evidence type="ECO:0000313" key="6">
    <source>
        <dbReference type="EMBL" id="SMC54208.1"/>
    </source>
</evidence>
<reference evidence="6 7" key="1">
    <citation type="submission" date="2017-04" db="EMBL/GenBank/DDBJ databases">
        <authorList>
            <person name="Afonso C.L."/>
            <person name="Miller P.J."/>
            <person name="Scott M.A."/>
            <person name="Spackman E."/>
            <person name="Goraichik I."/>
            <person name="Dimitrov K.M."/>
            <person name="Suarez D.L."/>
            <person name="Swayne D.E."/>
        </authorList>
    </citation>
    <scope>NUCLEOTIDE SEQUENCE [LARGE SCALE GENOMIC DNA]</scope>
    <source>
        <strain evidence="6 7">DSM 21164</strain>
    </source>
</reference>
<accession>A0A1W2A1N2</accession>
<evidence type="ECO:0000256" key="3">
    <source>
        <dbReference type="ARBA" id="ARBA00022723"/>
    </source>
</evidence>
<dbReference type="GO" id="GO:0005737">
    <property type="term" value="C:cytoplasm"/>
    <property type="evidence" value="ECO:0007669"/>
    <property type="project" value="UniProtKB-SubCell"/>
</dbReference>
<evidence type="ECO:0000259" key="5">
    <source>
        <dbReference type="Pfam" id="PF01814"/>
    </source>
</evidence>
<keyword evidence="4" id="KW-0408">Iron</keyword>
<keyword evidence="2" id="KW-0963">Cytoplasm</keyword>
<dbReference type="Gene3D" id="1.20.120.520">
    <property type="entry name" value="nmb1532 protein domain like"/>
    <property type="match status" value="1"/>
</dbReference>
<name>A0A1W2A1N2_9FLAO</name>
<evidence type="ECO:0000256" key="2">
    <source>
        <dbReference type="ARBA" id="ARBA00022490"/>
    </source>
</evidence>
<dbReference type="EMBL" id="FWXO01000002">
    <property type="protein sequence ID" value="SMC54208.1"/>
    <property type="molecule type" value="Genomic_DNA"/>
</dbReference>
<dbReference type="AlphaFoldDB" id="A0A1W2A1N2"/>
<evidence type="ECO:0000256" key="1">
    <source>
        <dbReference type="ARBA" id="ARBA00004496"/>
    </source>
</evidence>